<accession>A0A5M4AYY6</accession>
<dbReference type="InterPro" id="IPR012893">
    <property type="entry name" value="HipA-like_C"/>
</dbReference>
<dbReference type="Gene3D" id="1.10.1070.20">
    <property type="match status" value="1"/>
</dbReference>
<evidence type="ECO:0000259" key="4">
    <source>
        <dbReference type="Pfam" id="PF07804"/>
    </source>
</evidence>
<reference evidence="5 6" key="1">
    <citation type="submission" date="2019-10" db="EMBL/GenBank/DDBJ databases">
        <title>Prolixibacter strains distinguished by the presence of nitrate reductase genes were adept at nitrate-dependent anaerobic corrosion of metallic iron and carbon steel.</title>
        <authorList>
            <person name="Iino T."/>
            <person name="Shono N."/>
            <person name="Ito K."/>
            <person name="Nakamura R."/>
            <person name="Sueoka K."/>
            <person name="Harayama S."/>
            <person name="Ohkuma M."/>
        </authorList>
    </citation>
    <scope>NUCLEOTIDE SEQUENCE [LARGE SCALE GENOMIC DNA]</scope>
    <source>
        <strain evidence="5 6">JCM 13498</strain>
    </source>
</reference>
<comment type="caution">
    <text evidence="5">The sequence shown here is derived from an EMBL/GenBank/DDBJ whole genome shotgun (WGS) entry which is preliminary data.</text>
</comment>
<dbReference type="EMBL" id="BLAX01000001">
    <property type="protein sequence ID" value="GET32813.1"/>
    <property type="molecule type" value="Genomic_DNA"/>
</dbReference>
<keyword evidence="2" id="KW-0808">Transferase</keyword>
<keyword evidence="3" id="KW-0418">Kinase</keyword>
<dbReference type="OrthoDB" id="9805913at2"/>
<proteinExistence type="inferred from homology"/>
<evidence type="ECO:0000256" key="1">
    <source>
        <dbReference type="ARBA" id="ARBA00010164"/>
    </source>
</evidence>
<dbReference type="Pfam" id="PF07804">
    <property type="entry name" value="HipA_C"/>
    <property type="match status" value="1"/>
</dbReference>
<evidence type="ECO:0000256" key="3">
    <source>
        <dbReference type="ARBA" id="ARBA00022777"/>
    </source>
</evidence>
<comment type="similarity">
    <text evidence="1">Belongs to the HipA Ser/Thr kinase family.</text>
</comment>
<dbReference type="RefSeq" id="WP_027585158.1">
    <property type="nucleotide sequence ID" value="NZ_BLAX01000001.1"/>
</dbReference>
<dbReference type="PANTHER" id="PTHR37419:SF1">
    <property type="entry name" value="SERINE_THREONINE-PROTEIN KINASE TOXIN HIPA"/>
    <property type="match status" value="1"/>
</dbReference>
<dbReference type="PANTHER" id="PTHR37419">
    <property type="entry name" value="SERINE/THREONINE-PROTEIN KINASE TOXIN HIPA"/>
    <property type="match status" value="1"/>
</dbReference>
<feature type="domain" description="HipA-like C-terminal" evidence="4">
    <location>
        <begin position="63"/>
        <end position="286"/>
    </location>
</feature>
<gene>
    <name evidence="5" type="ORF">PbJCM13498_16760</name>
</gene>
<dbReference type="GO" id="GO:0004674">
    <property type="term" value="F:protein serine/threonine kinase activity"/>
    <property type="evidence" value="ECO:0007669"/>
    <property type="project" value="TreeGrafter"/>
</dbReference>
<name>A0A5M4AYY6_9BACT</name>
<sequence>MSRCLYCYKELTYDELKQPAGKAGYHTACSRKLFGKAVPPELPYTENDILRLAEQVVRSQKIVTGVQPKLSLGIEKMKEKDAPDRFTIIGLWGEYILKPQTEHFSHLPEIEDLTMHLAEAARISTVNHGLIYLRSGQLAYITKREDRNRGKKLHMEDMCQLTERLTEHKYKGSYEQIAKAILKYVAHPGLDVVNFYEQVVFSFLTGNNDMHLKNFSLLKDDQRNYNLCPAYDMVASELVVEGDTEELALNLNGKKRKLKRSDFETAMLRADIDAKVIANIFKRFTRILPKWHEWVDTSFLTEDLKNAYHEMLDRKARQLELVSGKESTEV</sequence>
<evidence type="ECO:0000313" key="6">
    <source>
        <dbReference type="Proteomes" id="UP000391834"/>
    </source>
</evidence>
<dbReference type="InterPro" id="IPR052028">
    <property type="entry name" value="HipA_Ser/Thr_kinase"/>
</dbReference>
<evidence type="ECO:0000313" key="5">
    <source>
        <dbReference type="EMBL" id="GET32813.1"/>
    </source>
</evidence>
<dbReference type="AlphaFoldDB" id="A0A5M4AYY6"/>
<dbReference type="Proteomes" id="UP000391834">
    <property type="component" value="Unassembled WGS sequence"/>
</dbReference>
<evidence type="ECO:0000256" key="2">
    <source>
        <dbReference type="ARBA" id="ARBA00022679"/>
    </source>
</evidence>
<organism evidence="5 6">
    <name type="scientific">Prolixibacter bellariivorans</name>
    <dbReference type="NCBI Taxonomy" id="314319"/>
    <lineage>
        <taxon>Bacteria</taxon>
        <taxon>Pseudomonadati</taxon>
        <taxon>Bacteroidota</taxon>
        <taxon>Bacteroidia</taxon>
        <taxon>Marinilabiliales</taxon>
        <taxon>Prolixibacteraceae</taxon>
        <taxon>Prolixibacter</taxon>
    </lineage>
</organism>
<keyword evidence="6" id="KW-1185">Reference proteome</keyword>
<protein>
    <recommendedName>
        <fullName evidence="4">HipA-like C-terminal domain-containing protein</fullName>
    </recommendedName>
</protein>
<dbReference type="GO" id="GO:0005829">
    <property type="term" value="C:cytosol"/>
    <property type="evidence" value="ECO:0007669"/>
    <property type="project" value="TreeGrafter"/>
</dbReference>